<name>A0ABR3VUV4_9PEZI</name>
<dbReference type="PANTHER" id="PTHR21240:SF28">
    <property type="entry name" value="ISO-OROTATE DECARBOXYLASE (EUROFUNG)"/>
    <property type="match status" value="1"/>
</dbReference>
<evidence type="ECO:0000313" key="5">
    <source>
        <dbReference type="EMBL" id="KAL1845461.1"/>
    </source>
</evidence>
<protein>
    <recommendedName>
        <fullName evidence="4">Amidohydrolase-related domain-containing protein</fullName>
    </recommendedName>
</protein>
<comment type="similarity">
    <text evidence="3">Belongs to the metallo-dependent hydrolases superfamily.</text>
</comment>
<sequence length="280" mass="30009">MDANQVNYSALSISAPGVNFLAGNETAATQLARNLNLAMHNYTQEHPTRLGAMCILPLPHIDASLEEVKFCLDTLKFDGVGLYTNANGTYLGDMPLDPIFDLLNSRQATVFVHPVAPGCGCAPIGYPAGMSEYTFDSIRAMENLLFTGARRSYSNMNIIFPHGGGAMPFVATRIAGMASVVSDGGINASEALAQFRGYFFDTASASSTAQLWALKEYYGGDISKILLGTDYPYIHKPQVQAGIQDIEPNGNFSLEEMTMIDGLNALGVFPSVAEKLGLVS</sequence>
<dbReference type="PANTHER" id="PTHR21240">
    <property type="entry name" value="2-AMINO-3-CARBOXYLMUCONATE-6-SEMIALDEHYDE DECARBOXYLASE"/>
    <property type="match status" value="1"/>
</dbReference>
<keyword evidence="1 3" id="KW-0210">Decarboxylase</keyword>
<comment type="caution">
    <text evidence="5">The sequence shown here is derived from an EMBL/GenBank/DDBJ whole genome shotgun (WGS) entry which is preliminary data.</text>
</comment>
<gene>
    <name evidence="5" type="ORF">Daus18300_014527</name>
</gene>
<keyword evidence="6" id="KW-1185">Reference proteome</keyword>
<evidence type="ECO:0000259" key="4">
    <source>
        <dbReference type="Pfam" id="PF04909"/>
    </source>
</evidence>
<accession>A0ABR3VUV4</accession>
<evidence type="ECO:0000256" key="1">
    <source>
        <dbReference type="ARBA" id="ARBA00022793"/>
    </source>
</evidence>
<reference evidence="5 6" key="1">
    <citation type="journal article" date="2024" name="IMA Fungus">
        <title>IMA Genome - F19 : A genome assembly and annotation guide to empower mycologists, including annotated draft genome sequences of Ceratocystis pirilliformis, Diaporthe australafricana, Fusarium ophioides, Paecilomyces lecythidis, and Sporothrix stenoceras.</title>
        <authorList>
            <person name="Aylward J."/>
            <person name="Wilson A.M."/>
            <person name="Visagie C.M."/>
            <person name="Spraker J."/>
            <person name="Barnes I."/>
            <person name="Buitendag C."/>
            <person name="Ceriani C."/>
            <person name="Del Mar Angel L."/>
            <person name="du Plessis D."/>
            <person name="Fuchs T."/>
            <person name="Gasser K."/>
            <person name="Kramer D."/>
            <person name="Li W."/>
            <person name="Munsamy K."/>
            <person name="Piso A."/>
            <person name="Price J.L."/>
            <person name="Sonnekus B."/>
            <person name="Thomas C."/>
            <person name="van der Nest A."/>
            <person name="van Dijk A."/>
            <person name="van Heerden A."/>
            <person name="van Vuuren N."/>
            <person name="Yilmaz N."/>
            <person name="Duong T.A."/>
            <person name="van der Merwe N.A."/>
            <person name="Wingfield M.J."/>
            <person name="Wingfield B.D."/>
        </authorList>
    </citation>
    <scope>NUCLEOTIDE SEQUENCE [LARGE SCALE GENOMIC DNA]</scope>
    <source>
        <strain evidence="5 6">CMW 18300</strain>
    </source>
</reference>
<evidence type="ECO:0000256" key="3">
    <source>
        <dbReference type="RuleBase" id="RU366045"/>
    </source>
</evidence>
<dbReference type="Proteomes" id="UP001583177">
    <property type="component" value="Unassembled WGS sequence"/>
</dbReference>
<dbReference type="Gene3D" id="3.20.20.140">
    <property type="entry name" value="Metal-dependent hydrolases"/>
    <property type="match status" value="1"/>
</dbReference>
<dbReference type="InterPro" id="IPR006680">
    <property type="entry name" value="Amidohydro-rel"/>
</dbReference>
<dbReference type="InterPro" id="IPR032466">
    <property type="entry name" value="Metal_Hydrolase"/>
</dbReference>
<dbReference type="InterPro" id="IPR032465">
    <property type="entry name" value="ACMSD"/>
</dbReference>
<dbReference type="Pfam" id="PF04909">
    <property type="entry name" value="Amidohydro_2"/>
    <property type="match status" value="1"/>
</dbReference>
<evidence type="ECO:0000256" key="2">
    <source>
        <dbReference type="ARBA" id="ARBA00023239"/>
    </source>
</evidence>
<dbReference type="EMBL" id="JAWRVE010000311">
    <property type="protein sequence ID" value="KAL1845461.1"/>
    <property type="molecule type" value="Genomic_DNA"/>
</dbReference>
<keyword evidence="2 3" id="KW-0456">Lyase</keyword>
<evidence type="ECO:0000313" key="6">
    <source>
        <dbReference type="Proteomes" id="UP001583177"/>
    </source>
</evidence>
<proteinExistence type="inferred from homology"/>
<feature type="domain" description="Amidohydrolase-related" evidence="4">
    <location>
        <begin position="25"/>
        <end position="268"/>
    </location>
</feature>
<organism evidence="5 6">
    <name type="scientific">Diaporthe australafricana</name>
    <dbReference type="NCBI Taxonomy" id="127596"/>
    <lineage>
        <taxon>Eukaryota</taxon>
        <taxon>Fungi</taxon>
        <taxon>Dikarya</taxon>
        <taxon>Ascomycota</taxon>
        <taxon>Pezizomycotina</taxon>
        <taxon>Sordariomycetes</taxon>
        <taxon>Sordariomycetidae</taxon>
        <taxon>Diaporthales</taxon>
        <taxon>Diaporthaceae</taxon>
        <taxon>Diaporthe</taxon>
    </lineage>
</organism>
<dbReference type="SUPFAM" id="SSF51556">
    <property type="entry name" value="Metallo-dependent hydrolases"/>
    <property type="match status" value="1"/>
</dbReference>